<dbReference type="Proteomes" id="UP001647509">
    <property type="component" value="Unassembled WGS sequence"/>
</dbReference>
<name>A0ACC5U9D8_9FLAO</name>
<comment type="caution">
    <text evidence="1">The sequence shown here is derived from an EMBL/GenBank/DDBJ whole genome shotgun (WGS) entry which is preliminary data.</text>
</comment>
<evidence type="ECO:0000313" key="1">
    <source>
        <dbReference type="EMBL" id="MBU2950947.1"/>
    </source>
</evidence>
<sequence>MKKQLLLSMAVLFGSLTMTAQNIVTTTMDNQAFAMGTNTTLPVHTWAATSGRASVIGAGHQLRGTSNTNMDLAATLEFDLQTASGTVDGKLSFDFGKVVDTEVQIEVTVGTQATQTFTFTGNKGETNLTTYELFPVEYNGDITFSTTPIHVKFDIIDLDKSPDVNNTTLPGVRIYSVNVDKSNGTLATEGVIANENKFTLFPNPTKDSFQLNAKANQNVKNVAVYNMVGQLVKSFAPSYKYDTSSLASGAYVIKISTDNGYDTIKLLKN</sequence>
<protein>
    <submittedName>
        <fullName evidence="1">T9SS type A sorting domain-containing protein</fullName>
    </submittedName>
</protein>
<accession>A0ACC5U9D8</accession>
<evidence type="ECO:0000313" key="2">
    <source>
        <dbReference type="Proteomes" id="UP001647509"/>
    </source>
</evidence>
<reference evidence="1" key="1">
    <citation type="submission" date="2021-05" db="EMBL/GenBank/DDBJ databases">
        <title>Draft genomes of bacteria isolated from model marine particles.</title>
        <authorList>
            <person name="Datta M.S."/>
            <person name="Schwartzman J.A."/>
            <person name="Enke T.N."/>
            <person name="Saavedra J."/>
            <person name="Cermak N."/>
            <person name="Cordero O.X."/>
        </authorList>
    </citation>
    <scope>NUCLEOTIDE SEQUENCE</scope>
    <source>
        <strain evidence="1">I2M19</strain>
    </source>
</reference>
<proteinExistence type="predicted"/>
<organism evidence="1 2">
    <name type="scientific">Pseudotamlana agarivorans</name>
    <dbReference type="NCBI Taxonomy" id="481183"/>
    <lineage>
        <taxon>Bacteria</taxon>
        <taxon>Pseudomonadati</taxon>
        <taxon>Bacteroidota</taxon>
        <taxon>Flavobacteriia</taxon>
        <taxon>Flavobacteriales</taxon>
        <taxon>Flavobacteriaceae</taxon>
        <taxon>Pseudotamlana</taxon>
    </lineage>
</organism>
<dbReference type="EMBL" id="JAHKPD010000013">
    <property type="protein sequence ID" value="MBU2950947.1"/>
    <property type="molecule type" value="Genomic_DNA"/>
</dbReference>
<keyword evidence="2" id="KW-1185">Reference proteome</keyword>
<gene>
    <name evidence="1" type="ORF">KO493_09570</name>
</gene>